<dbReference type="SMART" id="SM00320">
    <property type="entry name" value="WD40"/>
    <property type="match status" value="7"/>
</dbReference>
<dbReference type="Proteomes" id="UP000038040">
    <property type="component" value="Unplaced"/>
</dbReference>
<feature type="repeat" description="WD" evidence="3">
    <location>
        <begin position="82"/>
        <end position="117"/>
    </location>
</feature>
<accession>A0A0N4UJ94</accession>
<dbReference type="InterPro" id="IPR015943">
    <property type="entry name" value="WD40/YVTN_repeat-like_dom_sf"/>
</dbReference>
<protein>
    <submittedName>
        <fullName evidence="7">WD_REPEATS_REGION domain-containing protein</fullName>
    </submittedName>
</protein>
<feature type="repeat" description="WD" evidence="3">
    <location>
        <begin position="251"/>
        <end position="284"/>
    </location>
</feature>
<evidence type="ECO:0000313" key="5">
    <source>
        <dbReference type="Proteomes" id="UP000038040"/>
    </source>
</evidence>
<dbReference type="PROSITE" id="PS50082">
    <property type="entry name" value="WD_REPEATS_2"/>
    <property type="match status" value="4"/>
</dbReference>
<evidence type="ECO:0000313" key="6">
    <source>
        <dbReference type="Proteomes" id="UP000274756"/>
    </source>
</evidence>
<proteinExistence type="predicted"/>
<dbReference type="Proteomes" id="UP000274756">
    <property type="component" value="Unassembled WGS sequence"/>
</dbReference>
<dbReference type="InterPro" id="IPR019775">
    <property type="entry name" value="WD40_repeat_CS"/>
</dbReference>
<keyword evidence="1 3" id="KW-0853">WD repeat</keyword>
<dbReference type="OrthoDB" id="6262491at2759"/>
<dbReference type="WBParaSite" id="DME_0000771601-mRNA-1">
    <property type="protein sequence ID" value="DME_0000771601-mRNA-1"/>
    <property type="gene ID" value="DME_0000771601"/>
</dbReference>
<dbReference type="GO" id="GO:0000045">
    <property type="term" value="P:autophagosome assembly"/>
    <property type="evidence" value="ECO:0007669"/>
    <property type="project" value="InterPro"/>
</dbReference>
<dbReference type="PANTHER" id="PTHR19878:SF8">
    <property type="entry name" value="AUTOPHAGY-RELATED 16, ISOFORM F"/>
    <property type="match status" value="1"/>
</dbReference>
<dbReference type="InterPro" id="IPR020472">
    <property type="entry name" value="WD40_PAC1"/>
</dbReference>
<organism evidence="5 7">
    <name type="scientific">Dracunculus medinensis</name>
    <name type="common">Guinea worm</name>
    <dbReference type="NCBI Taxonomy" id="318479"/>
    <lineage>
        <taxon>Eukaryota</taxon>
        <taxon>Metazoa</taxon>
        <taxon>Ecdysozoa</taxon>
        <taxon>Nematoda</taxon>
        <taxon>Chromadorea</taxon>
        <taxon>Rhabditida</taxon>
        <taxon>Spirurina</taxon>
        <taxon>Dracunculoidea</taxon>
        <taxon>Dracunculidae</taxon>
        <taxon>Dracunculus</taxon>
    </lineage>
</organism>
<feature type="repeat" description="WD" evidence="3">
    <location>
        <begin position="138"/>
        <end position="163"/>
    </location>
</feature>
<dbReference type="GO" id="GO:0034274">
    <property type="term" value="C:Atg12-Atg5-Atg16 complex"/>
    <property type="evidence" value="ECO:0007669"/>
    <property type="project" value="TreeGrafter"/>
</dbReference>
<dbReference type="PROSITE" id="PS00678">
    <property type="entry name" value="WD_REPEATS_1"/>
    <property type="match status" value="2"/>
</dbReference>
<gene>
    <name evidence="4" type="ORF">DME_LOCUS1934</name>
</gene>
<dbReference type="Gene3D" id="2.130.10.10">
    <property type="entry name" value="YVTN repeat-like/Quinoprotein amine dehydrogenase"/>
    <property type="match status" value="3"/>
</dbReference>
<dbReference type="Pfam" id="PF00400">
    <property type="entry name" value="WD40"/>
    <property type="match status" value="5"/>
</dbReference>
<evidence type="ECO:0000256" key="3">
    <source>
        <dbReference type="PROSITE-ProRule" id="PRU00221"/>
    </source>
</evidence>
<dbReference type="GO" id="GO:0043495">
    <property type="term" value="F:protein-membrane adaptor activity"/>
    <property type="evidence" value="ECO:0007669"/>
    <property type="project" value="TreeGrafter"/>
</dbReference>
<dbReference type="STRING" id="318479.A0A0N4UJ94"/>
<reference evidence="7" key="1">
    <citation type="submission" date="2017-02" db="UniProtKB">
        <authorList>
            <consortium name="WormBaseParasite"/>
        </authorList>
    </citation>
    <scope>IDENTIFICATION</scope>
</reference>
<dbReference type="InterPro" id="IPR036322">
    <property type="entry name" value="WD40_repeat_dom_sf"/>
</dbReference>
<sequence>EISDVLWHPSGDYFAAAGDDRKVRLFTTSFGNKPEIKANLEGCNGAVLKLDFDADSKQVLAASADFAIRTWNIDNFRIKASLTGHGDKVSSAKFHGEGTRIISASHDRTIRLWDLHSSVRKFLSGSLAYDIVSNYRCSSMMISGHHDKKIRVWDPRSYEPVKTIELDGRITSLAISSGSLLCASRNETLSLITLHNFQILHCYSADNYRTSGDLGRCVISPNMEYCAAGSLEGQIFIWNLHSTKLEKVLHKGGHSRPVTSLSWHPKGNYLISADKGKTLCVWNS</sequence>
<dbReference type="CDD" id="cd00200">
    <property type="entry name" value="WD40"/>
    <property type="match status" value="1"/>
</dbReference>
<feature type="repeat" description="WD" evidence="3">
    <location>
        <begin position="40"/>
        <end position="81"/>
    </location>
</feature>
<evidence type="ECO:0000256" key="1">
    <source>
        <dbReference type="ARBA" id="ARBA00022574"/>
    </source>
</evidence>
<dbReference type="PANTHER" id="PTHR19878">
    <property type="entry name" value="AUTOPHAGY PROTEIN 16-LIKE"/>
    <property type="match status" value="1"/>
</dbReference>
<dbReference type="AlphaFoldDB" id="A0A0N4UJ94"/>
<dbReference type="GO" id="GO:0000421">
    <property type="term" value="C:autophagosome membrane"/>
    <property type="evidence" value="ECO:0007669"/>
    <property type="project" value="TreeGrafter"/>
</dbReference>
<name>A0A0N4UJ94_DRAME</name>
<dbReference type="GO" id="GO:0034045">
    <property type="term" value="C:phagophore assembly site membrane"/>
    <property type="evidence" value="ECO:0007669"/>
    <property type="project" value="TreeGrafter"/>
</dbReference>
<keyword evidence="2" id="KW-0677">Repeat</keyword>
<dbReference type="InterPro" id="IPR045160">
    <property type="entry name" value="ATG16"/>
</dbReference>
<dbReference type="InterPro" id="IPR001680">
    <property type="entry name" value="WD40_rpt"/>
</dbReference>
<evidence type="ECO:0000313" key="4">
    <source>
        <dbReference type="EMBL" id="VDN51961.1"/>
    </source>
</evidence>
<dbReference type="EMBL" id="UYYG01000038">
    <property type="protein sequence ID" value="VDN51961.1"/>
    <property type="molecule type" value="Genomic_DNA"/>
</dbReference>
<keyword evidence="6" id="KW-1185">Reference proteome</keyword>
<evidence type="ECO:0000313" key="7">
    <source>
        <dbReference type="WBParaSite" id="DME_0000771601-mRNA-1"/>
    </source>
</evidence>
<evidence type="ECO:0000256" key="2">
    <source>
        <dbReference type="ARBA" id="ARBA00022737"/>
    </source>
</evidence>
<dbReference type="SUPFAM" id="SSF50978">
    <property type="entry name" value="WD40 repeat-like"/>
    <property type="match status" value="1"/>
</dbReference>
<dbReference type="PRINTS" id="PR00320">
    <property type="entry name" value="GPROTEINBRPT"/>
</dbReference>
<reference evidence="4 6" key="2">
    <citation type="submission" date="2018-11" db="EMBL/GenBank/DDBJ databases">
        <authorList>
            <consortium name="Pathogen Informatics"/>
        </authorList>
    </citation>
    <scope>NUCLEOTIDE SEQUENCE [LARGE SCALE GENOMIC DNA]</scope>
</reference>
<dbReference type="PROSITE" id="PS50294">
    <property type="entry name" value="WD_REPEATS_REGION"/>
    <property type="match status" value="2"/>
</dbReference>